<dbReference type="InterPro" id="IPR009061">
    <property type="entry name" value="DNA-bd_dom_put_sf"/>
</dbReference>
<sequence length="109" mass="12859">MERTLIDRQELSQRWGLTTRTIIKYEESGLLTRNPNFEKPLYYLEEIQEIDKYKPNPLSPLERKRLENENKSLKDKINILENIIIKIINVGTESMNVLSNINGLQNKSK</sequence>
<organism evidence="1 2">
    <name type="scientific">Clostridium tertium</name>
    <dbReference type="NCBI Taxonomy" id="1559"/>
    <lineage>
        <taxon>Bacteria</taxon>
        <taxon>Bacillati</taxon>
        <taxon>Bacillota</taxon>
        <taxon>Clostridia</taxon>
        <taxon>Eubacteriales</taxon>
        <taxon>Clostridiaceae</taxon>
        <taxon>Clostridium</taxon>
    </lineage>
</organism>
<reference evidence="1" key="1">
    <citation type="submission" date="2022-05" db="EMBL/GenBank/DDBJ databases">
        <title>Draft genome sequence of Clostridium tertium strain CP3 isolated from Peru.</title>
        <authorList>
            <person name="Hurtado R."/>
            <person name="Lima L."/>
            <person name="Sousa T."/>
            <person name="Jaiswal A.K."/>
            <person name="Tiwari S."/>
            <person name="Maturrano L."/>
            <person name="Brenig B."/>
            <person name="Azevedo V."/>
        </authorList>
    </citation>
    <scope>NUCLEOTIDE SEQUENCE</scope>
    <source>
        <strain evidence="1">CP3</strain>
    </source>
</reference>
<dbReference type="RefSeq" id="WP_272470117.1">
    <property type="nucleotide sequence ID" value="NZ_JAMRYU010000004.1"/>
</dbReference>
<protein>
    <submittedName>
        <fullName evidence="1">Transcription factor</fullName>
    </submittedName>
</protein>
<comment type="caution">
    <text evidence="1">The sequence shown here is derived from an EMBL/GenBank/DDBJ whole genome shotgun (WGS) entry which is preliminary data.</text>
</comment>
<dbReference type="SUPFAM" id="SSF46955">
    <property type="entry name" value="Putative DNA-binding domain"/>
    <property type="match status" value="1"/>
</dbReference>
<evidence type="ECO:0000313" key="2">
    <source>
        <dbReference type="Proteomes" id="UP001141183"/>
    </source>
</evidence>
<dbReference type="EMBL" id="JAMRYU010000004">
    <property type="protein sequence ID" value="MDC4239638.1"/>
    <property type="molecule type" value="Genomic_DNA"/>
</dbReference>
<keyword evidence="2" id="KW-1185">Reference proteome</keyword>
<gene>
    <name evidence="1" type="ORF">NE398_05605</name>
</gene>
<proteinExistence type="predicted"/>
<evidence type="ECO:0000313" key="1">
    <source>
        <dbReference type="EMBL" id="MDC4239638.1"/>
    </source>
</evidence>
<name>A0A9X3XIK3_9CLOT</name>
<dbReference type="Proteomes" id="UP001141183">
    <property type="component" value="Unassembled WGS sequence"/>
</dbReference>
<accession>A0A9X3XIK3</accession>
<dbReference type="AlphaFoldDB" id="A0A9X3XIK3"/>